<evidence type="ECO:0000256" key="1">
    <source>
        <dbReference type="ARBA" id="ARBA00006395"/>
    </source>
</evidence>
<gene>
    <name evidence="5" type="ORF">MGL_0892</name>
</gene>
<evidence type="ECO:0000313" key="6">
    <source>
        <dbReference type="Proteomes" id="UP000008837"/>
    </source>
</evidence>
<dbReference type="GO" id="GO:0000724">
    <property type="term" value="P:double-strand break repair via homologous recombination"/>
    <property type="evidence" value="ECO:0007669"/>
    <property type="project" value="TreeGrafter"/>
</dbReference>
<feature type="domain" description="RecQ mediated genome instability protein 1 OB-fold" evidence="4">
    <location>
        <begin position="82"/>
        <end position="184"/>
    </location>
</feature>
<dbReference type="OrthoDB" id="341511at2759"/>
<sequence length="427" mass="46155">MHLDVQPLLHDTCAVLQAELGNIPLSEEWVAECIAHLCARDASLLSHTSLLHHSVRAQLMASDLVQSMDHASLTCIDKSLHAFVQIVGVMDVGVPAQALHDVWVARQSEPTTPYPRGMLRLELSDGYISTPIVAYEYERIPSLSLDTCLGTKLLLLHPMYEQDALLLTPSTVRVLGGTVPEMDSLAELAQRIGSALGKILPRGGVEQQRQQLLKSYPSQPSTLSSQLEKQRHQPLAGHQPEHTPVSKPQSFDLLQPPLPEPTDTASNKHVSGDQGIDDDNDDDDDDVWLMDAEQVMQQVEHANQPQPQLATSSSTTQRSLSCQAHQTSSLLQRLESSQLASTTPSSSLPSSSPPSMSLPYHTHIPSTSNPPTLIIPKRGTPTTSSQPTSIDLVSSDAEDTPVTASTPATASSVAPQTYITISSDSEP</sequence>
<name>A8PVK2_MALGO</name>
<dbReference type="EMBL" id="AAYY01000003">
    <property type="protein sequence ID" value="EDP44410.1"/>
    <property type="molecule type" value="Genomic_DNA"/>
</dbReference>
<feature type="region of interest" description="Disordered" evidence="3">
    <location>
        <begin position="299"/>
        <end position="427"/>
    </location>
</feature>
<reference evidence="5 6" key="1">
    <citation type="journal article" date="2007" name="Proc. Natl. Acad. Sci. U.S.A.">
        <title>Dandruff-associated Malassezia genomes reveal convergent and divergent virulence traits shared with plant and human fungal pathogens.</title>
        <authorList>
            <person name="Xu J."/>
            <person name="Saunders C.W."/>
            <person name="Hu P."/>
            <person name="Grant R.A."/>
            <person name="Boekhout T."/>
            <person name="Kuramae E.E."/>
            <person name="Kronstad J.W."/>
            <person name="Deangelis Y.M."/>
            <person name="Reeder N.L."/>
            <person name="Johnstone K.R."/>
            <person name="Leland M."/>
            <person name="Fieno A.M."/>
            <person name="Begley W.M."/>
            <person name="Sun Y."/>
            <person name="Lacey M.P."/>
            <person name="Chaudhary T."/>
            <person name="Keough T."/>
            <person name="Chu L."/>
            <person name="Sears R."/>
            <person name="Yuan B."/>
            <person name="Dawson T.L.Jr."/>
        </authorList>
    </citation>
    <scope>NUCLEOTIDE SEQUENCE [LARGE SCALE GENOMIC DNA]</scope>
    <source>
        <strain evidence="6">ATCC MYA-4612 / CBS 7966</strain>
    </source>
</reference>
<feature type="compositionally biased region" description="Low complexity" evidence="3">
    <location>
        <begin position="400"/>
        <end position="415"/>
    </location>
</feature>
<feature type="compositionally biased region" description="Polar residues" evidence="3">
    <location>
        <begin position="380"/>
        <end position="392"/>
    </location>
</feature>
<dbReference type="Proteomes" id="UP000008837">
    <property type="component" value="Unassembled WGS sequence"/>
</dbReference>
<comment type="caution">
    <text evidence="5">The sequence shown here is derived from an EMBL/GenBank/DDBJ whole genome shotgun (WGS) entry which is preliminary data.</text>
</comment>
<dbReference type="Pfam" id="PF08585">
    <property type="entry name" value="RMI1_N_C"/>
    <property type="match status" value="1"/>
</dbReference>
<dbReference type="PANTHER" id="PTHR14790:SF15">
    <property type="entry name" value="RECQ-MEDIATED GENOME INSTABILITY PROTEIN 1"/>
    <property type="match status" value="1"/>
</dbReference>
<dbReference type="GeneID" id="5855930"/>
<organism evidence="5 6">
    <name type="scientific">Malassezia globosa (strain ATCC MYA-4612 / CBS 7966)</name>
    <name type="common">Dandruff-associated fungus</name>
    <dbReference type="NCBI Taxonomy" id="425265"/>
    <lineage>
        <taxon>Eukaryota</taxon>
        <taxon>Fungi</taxon>
        <taxon>Dikarya</taxon>
        <taxon>Basidiomycota</taxon>
        <taxon>Ustilaginomycotina</taxon>
        <taxon>Malasseziomycetes</taxon>
        <taxon>Malasseziales</taxon>
        <taxon>Malasseziaceae</taxon>
        <taxon>Malassezia</taxon>
    </lineage>
</organism>
<evidence type="ECO:0000256" key="3">
    <source>
        <dbReference type="SAM" id="MobiDB-lite"/>
    </source>
</evidence>
<feature type="compositionally biased region" description="Polar residues" evidence="3">
    <location>
        <begin position="213"/>
        <end position="227"/>
    </location>
</feature>
<dbReference type="STRING" id="425265.A8PVK2"/>
<dbReference type="OMA" id="PICAYEL"/>
<dbReference type="Gene3D" id="2.40.50.770">
    <property type="entry name" value="RecQ-mediated genome instability protein Rmi1, C-terminal domain"/>
    <property type="match status" value="1"/>
</dbReference>
<dbReference type="InterPro" id="IPR013894">
    <property type="entry name" value="RMI1_OB"/>
</dbReference>
<dbReference type="AlphaFoldDB" id="A8PVK2"/>
<proteinExistence type="inferred from homology"/>
<feature type="compositionally biased region" description="Polar residues" evidence="3">
    <location>
        <begin position="299"/>
        <end position="325"/>
    </location>
</feature>
<feature type="compositionally biased region" description="Acidic residues" evidence="3">
    <location>
        <begin position="275"/>
        <end position="286"/>
    </location>
</feature>
<feature type="compositionally biased region" description="Polar residues" evidence="3">
    <location>
        <begin position="417"/>
        <end position="427"/>
    </location>
</feature>
<dbReference type="PANTHER" id="PTHR14790">
    <property type="entry name" value="RECQ-MEDIATED GENOME INSTABILITY PROTEIN 1 RMI1"/>
    <property type="match status" value="1"/>
</dbReference>
<dbReference type="VEuPathDB" id="FungiDB:MGL_0892"/>
<evidence type="ECO:0000313" key="5">
    <source>
        <dbReference type="EMBL" id="EDP44410.1"/>
    </source>
</evidence>
<keyword evidence="6" id="KW-1185">Reference proteome</keyword>
<dbReference type="GO" id="GO:0000712">
    <property type="term" value="P:resolution of meiotic recombination intermediates"/>
    <property type="evidence" value="ECO:0007669"/>
    <property type="project" value="TreeGrafter"/>
</dbReference>
<comment type="similarity">
    <text evidence="1">Belongs to the RMI1 family.</text>
</comment>
<dbReference type="InterPro" id="IPR042470">
    <property type="entry name" value="RMI1_N_C_sf"/>
</dbReference>
<feature type="compositionally biased region" description="Low complexity" evidence="3">
    <location>
        <begin position="326"/>
        <end position="359"/>
    </location>
</feature>
<dbReference type="RefSeq" id="XP_001731624.1">
    <property type="nucleotide sequence ID" value="XM_001731572.1"/>
</dbReference>
<dbReference type="GO" id="GO:0031422">
    <property type="term" value="C:RecQ family helicase-topoisomerase III complex"/>
    <property type="evidence" value="ECO:0007669"/>
    <property type="project" value="TreeGrafter"/>
</dbReference>
<accession>A8PVK2</accession>
<evidence type="ECO:0000256" key="2">
    <source>
        <dbReference type="ARBA" id="ARBA00018987"/>
    </source>
</evidence>
<dbReference type="GO" id="GO:0016604">
    <property type="term" value="C:nuclear body"/>
    <property type="evidence" value="ECO:0007669"/>
    <property type="project" value="TreeGrafter"/>
</dbReference>
<evidence type="ECO:0000259" key="4">
    <source>
        <dbReference type="Pfam" id="PF08585"/>
    </source>
</evidence>
<dbReference type="InParanoid" id="A8PVK2"/>
<protein>
    <recommendedName>
        <fullName evidence="2">RecQ-mediated genome instability protein 1</fullName>
    </recommendedName>
</protein>
<dbReference type="KEGG" id="mgl:MGL_0892"/>
<feature type="region of interest" description="Disordered" evidence="3">
    <location>
        <begin position="213"/>
        <end position="286"/>
    </location>
</feature>